<keyword evidence="3" id="KW-0285">Flavoprotein</keyword>
<keyword evidence="9" id="KW-1185">Reference proteome</keyword>
<keyword evidence="4" id="KW-0274">FAD</keyword>
<dbReference type="Gene3D" id="1.10.540.10">
    <property type="entry name" value="Acyl-CoA dehydrogenase/oxidase, N-terminal domain"/>
    <property type="match status" value="1"/>
</dbReference>
<dbReference type="PANTHER" id="PTHR43884">
    <property type="entry name" value="ACYL-COA DEHYDROGENASE"/>
    <property type="match status" value="1"/>
</dbReference>
<dbReference type="InterPro" id="IPR009075">
    <property type="entry name" value="AcylCo_DH/oxidase_C"/>
</dbReference>
<comment type="caution">
    <text evidence="8">The sequence shown here is derived from an EMBL/GenBank/DDBJ whole genome shotgun (WGS) entry which is preliminary data.</text>
</comment>
<accession>A0ABT2A154</accession>
<name>A0ABT2A154_9BURK</name>
<evidence type="ECO:0000256" key="2">
    <source>
        <dbReference type="ARBA" id="ARBA00009347"/>
    </source>
</evidence>
<evidence type="ECO:0000259" key="5">
    <source>
        <dbReference type="Pfam" id="PF00441"/>
    </source>
</evidence>
<dbReference type="SUPFAM" id="SSF56645">
    <property type="entry name" value="Acyl-CoA dehydrogenase NM domain-like"/>
    <property type="match status" value="1"/>
</dbReference>
<dbReference type="InterPro" id="IPR009100">
    <property type="entry name" value="AcylCoA_DH/oxidase_NM_dom_sf"/>
</dbReference>
<dbReference type="PROSITE" id="PS00073">
    <property type="entry name" value="ACYL_COA_DH_2"/>
    <property type="match status" value="1"/>
</dbReference>
<evidence type="ECO:0000256" key="4">
    <source>
        <dbReference type="ARBA" id="ARBA00022827"/>
    </source>
</evidence>
<dbReference type="InterPro" id="IPR046373">
    <property type="entry name" value="Acyl-CoA_Oxase/DH_mid-dom_sf"/>
</dbReference>
<evidence type="ECO:0000259" key="6">
    <source>
        <dbReference type="Pfam" id="PF02770"/>
    </source>
</evidence>
<evidence type="ECO:0000259" key="7">
    <source>
        <dbReference type="Pfam" id="PF02771"/>
    </source>
</evidence>
<organism evidence="8 9">
    <name type="scientific">Massilia norwichensis</name>
    <dbReference type="NCBI Taxonomy" id="1442366"/>
    <lineage>
        <taxon>Bacteria</taxon>
        <taxon>Pseudomonadati</taxon>
        <taxon>Pseudomonadota</taxon>
        <taxon>Betaproteobacteria</taxon>
        <taxon>Burkholderiales</taxon>
        <taxon>Oxalobacteraceae</taxon>
        <taxon>Telluria group</taxon>
        <taxon>Massilia</taxon>
    </lineage>
</organism>
<dbReference type="RefSeq" id="WP_258843737.1">
    <property type="nucleotide sequence ID" value="NZ_JANUGX010000001.1"/>
</dbReference>
<gene>
    <name evidence="8" type="ORF">NX782_01610</name>
</gene>
<dbReference type="InterPro" id="IPR037069">
    <property type="entry name" value="AcylCoA_DH/ox_N_sf"/>
</dbReference>
<protein>
    <submittedName>
        <fullName evidence="8">Acyl-CoA dehydrogenase family protein</fullName>
    </submittedName>
</protein>
<feature type="domain" description="Acyl-CoA oxidase/dehydrogenase middle" evidence="6">
    <location>
        <begin position="122"/>
        <end position="214"/>
    </location>
</feature>
<dbReference type="InterPro" id="IPR013786">
    <property type="entry name" value="AcylCoA_DH/ox_N"/>
</dbReference>
<dbReference type="PANTHER" id="PTHR43884:SF12">
    <property type="entry name" value="ISOVALERYL-COA DEHYDROGENASE, MITOCHONDRIAL-RELATED"/>
    <property type="match status" value="1"/>
</dbReference>
<dbReference type="InterPro" id="IPR036250">
    <property type="entry name" value="AcylCo_DH-like_C"/>
</dbReference>
<reference evidence="8 9" key="1">
    <citation type="submission" date="2022-08" db="EMBL/GenBank/DDBJ databases">
        <title>Reclassification of Massilia species as members of the genera Telluria, Duganella, Pseudoduganella, Mokoshia gen. nov. and Zemynaea gen. nov. using orthogonal and non-orthogonal genome-based approaches.</title>
        <authorList>
            <person name="Bowman J.P."/>
        </authorList>
    </citation>
    <scope>NUCLEOTIDE SEQUENCE [LARGE SCALE GENOMIC DNA]</scope>
    <source>
        <strain evidence="8 9">LMG 28164</strain>
    </source>
</reference>
<dbReference type="Pfam" id="PF02771">
    <property type="entry name" value="Acyl-CoA_dh_N"/>
    <property type="match status" value="1"/>
</dbReference>
<dbReference type="InterPro" id="IPR006089">
    <property type="entry name" value="Acyl-CoA_DH_CS"/>
</dbReference>
<feature type="domain" description="Acyl-CoA dehydrogenase/oxidase N-terminal" evidence="7">
    <location>
        <begin position="7"/>
        <end position="117"/>
    </location>
</feature>
<dbReference type="Proteomes" id="UP001205560">
    <property type="component" value="Unassembled WGS sequence"/>
</dbReference>
<dbReference type="EMBL" id="JANUGX010000001">
    <property type="protein sequence ID" value="MCS0587899.1"/>
    <property type="molecule type" value="Genomic_DNA"/>
</dbReference>
<dbReference type="Pfam" id="PF02770">
    <property type="entry name" value="Acyl-CoA_dh_M"/>
    <property type="match status" value="1"/>
</dbReference>
<evidence type="ECO:0000313" key="8">
    <source>
        <dbReference type="EMBL" id="MCS0587899.1"/>
    </source>
</evidence>
<dbReference type="Pfam" id="PF00441">
    <property type="entry name" value="Acyl-CoA_dh_1"/>
    <property type="match status" value="1"/>
</dbReference>
<comment type="cofactor">
    <cofactor evidence="1">
        <name>FAD</name>
        <dbReference type="ChEBI" id="CHEBI:57692"/>
    </cofactor>
</comment>
<feature type="domain" description="Acyl-CoA dehydrogenase/oxidase C-terminal" evidence="5">
    <location>
        <begin position="226"/>
        <end position="374"/>
    </location>
</feature>
<proteinExistence type="inferred from homology"/>
<evidence type="ECO:0000256" key="3">
    <source>
        <dbReference type="ARBA" id="ARBA00022630"/>
    </source>
</evidence>
<comment type="similarity">
    <text evidence="2">Belongs to the acyl-CoA dehydrogenase family.</text>
</comment>
<dbReference type="Gene3D" id="2.40.110.10">
    <property type="entry name" value="Butyryl-CoA Dehydrogenase, subunit A, domain 2"/>
    <property type="match status" value="1"/>
</dbReference>
<evidence type="ECO:0000313" key="9">
    <source>
        <dbReference type="Proteomes" id="UP001205560"/>
    </source>
</evidence>
<evidence type="ECO:0000256" key="1">
    <source>
        <dbReference type="ARBA" id="ARBA00001974"/>
    </source>
</evidence>
<sequence>MRSVFREDHHMFREMARRFIENEIVPHLAEWEHAGIVPKSVWRKAGEVGLLCSTVPEEYGGAGGDFGHSAVMIEELARVNATAIGFTTHSEIVAPYIVAYGSEEQKQRWLPKMVSGETIGVIAMSEPGIGSDLRSMRTSARRDGDDYVVNGQKTFITNGGNADLMVTATKLDPNAKELTLICVEADRPGFSKGKLLEKIGLKGQDTSELFFDEVRVPVANRLGEENKGFSYLTHQLAWERTIIGLRAAASIEALLDDTLEYVRERKVFGKPVFDFQNTRFKLAECKAQATMLRVFVDDCLAKAMRGELSAEVGAMCKLLGSEMQGRVLDELLQLHGGYGFMSEYKISRAWVDARVARIYGGTSEIMKEIIARSL</sequence>
<dbReference type="SUPFAM" id="SSF47203">
    <property type="entry name" value="Acyl-CoA dehydrogenase C-terminal domain-like"/>
    <property type="match status" value="1"/>
</dbReference>
<dbReference type="InterPro" id="IPR006091">
    <property type="entry name" value="Acyl-CoA_Oxase/DH_mid-dom"/>
</dbReference>
<dbReference type="Gene3D" id="1.20.140.10">
    <property type="entry name" value="Butyryl-CoA Dehydrogenase, subunit A, domain 3"/>
    <property type="match status" value="1"/>
</dbReference>